<evidence type="ECO:0000313" key="3">
    <source>
        <dbReference type="Proteomes" id="UP001235343"/>
    </source>
</evidence>
<name>A0ABT7KZJ9_9BACI</name>
<accession>A0ABT7KZJ9</accession>
<comment type="caution">
    <text evidence="2">The sequence shown here is derived from an EMBL/GenBank/DDBJ whole genome shotgun (WGS) entry which is preliminary data.</text>
</comment>
<dbReference type="NCBIfam" id="TIGR04087">
    <property type="entry name" value="YqxM_for_SipW"/>
    <property type="match status" value="1"/>
</dbReference>
<evidence type="ECO:0000313" key="2">
    <source>
        <dbReference type="EMBL" id="MDL4838938.1"/>
    </source>
</evidence>
<feature type="compositionally biased region" description="Basic and acidic residues" evidence="1">
    <location>
        <begin position="230"/>
        <end position="247"/>
    </location>
</feature>
<gene>
    <name evidence="2" type="primary">tapA</name>
    <name evidence="2" type="ORF">QQS35_00420</name>
</gene>
<feature type="compositionally biased region" description="Basic and acidic residues" evidence="1">
    <location>
        <begin position="178"/>
        <end position="223"/>
    </location>
</feature>
<feature type="compositionally biased region" description="Acidic residues" evidence="1">
    <location>
        <begin position="274"/>
        <end position="284"/>
    </location>
</feature>
<reference evidence="2 3" key="1">
    <citation type="submission" date="2023-06" db="EMBL/GenBank/DDBJ databases">
        <title>Aquibacillus rhizosphaerae LR5S19.</title>
        <authorList>
            <person name="Sun J.-Q."/>
        </authorList>
    </citation>
    <scope>NUCLEOTIDE SEQUENCE [LARGE SCALE GENOMIC DNA]</scope>
    <source>
        <strain evidence="2 3">LR5S19</strain>
    </source>
</reference>
<dbReference type="InterPro" id="IPR023848">
    <property type="entry name" value="TasA"/>
</dbReference>
<organism evidence="2 3">
    <name type="scientific">Aquibacillus rhizosphaerae</name>
    <dbReference type="NCBI Taxonomy" id="3051431"/>
    <lineage>
        <taxon>Bacteria</taxon>
        <taxon>Bacillati</taxon>
        <taxon>Bacillota</taxon>
        <taxon>Bacilli</taxon>
        <taxon>Bacillales</taxon>
        <taxon>Bacillaceae</taxon>
        <taxon>Aquibacillus</taxon>
    </lineage>
</organism>
<dbReference type="RefSeq" id="WP_285929701.1">
    <property type="nucleotide sequence ID" value="NZ_JASTZU010000001.1"/>
</dbReference>
<keyword evidence="3" id="KW-1185">Reference proteome</keyword>
<evidence type="ECO:0000256" key="1">
    <source>
        <dbReference type="SAM" id="MobiDB-lite"/>
    </source>
</evidence>
<dbReference type="EMBL" id="JASTZU010000001">
    <property type="protein sequence ID" value="MDL4838938.1"/>
    <property type="molecule type" value="Genomic_DNA"/>
</dbReference>
<feature type="region of interest" description="Disordered" evidence="1">
    <location>
        <begin position="178"/>
        <end position="284"/>
    </location>
</feature>
<protein>
    <submittedName>
        <fullName evidence="2">Amyloid fiber anchoring/assembly protein TapA</fullName>
    </submittedName>
</protein>
<proteinExistence type="predicted"/>
<dbReference type="Proteomes" id="UP001235343">
    <property type="component" value="Unassembled WGS sequence"/>
</dbReference>
<sequence>MRSSRLMRYRKKYKNLIIVAQIVAIWYITLVSAAVLTSSTGAYFNETNKVGTTVQVGTWWDGSDLEFTGIPTQNVKSCPQTEISVELKNNGFTMIDSTDYEIYYVENGNPKQNGVKIAEGSLVLIKAGEVTSLTYDADKEGSYMFKAYQVPGYNDDYESRQEIWSEKVMVKCLKVETKEKEKKQPEKPAEIKESVTTPEPKETKEDSVPDKKEDSVVEPEKTPEQNNEEPENKQDEPKIEETQKENVEQPDLTDNQTKEEEVQKKAVETPLNEDSNETGDGEGQ</sequence>
<feature type="compositionally biased region" description="Basic and acidic residues" evidence="1">
    <location>
        <begin position="256"/>
        <end position="267"/>
    </location>
</feature>